<keyword evidence="4" id="KW-0808">Transferase</keyword>
<evidence type="ECO:0000313" key="4">
    <source>
        <dbReference type="EMBL" id="GJU07481.1"/>
    </source>
</evidence>
<accession>A0ABQ5J4N1</accession>
<feature type="domain" description="Integrase catalytic" evidence="3">
    <location>
        <begin position="296"/>
        <end position="393"/>
    </location>
</feature>
<dbReference type="EMBL" id="BQNB010021543">
    <property type="protein sequence ID" value="GJU07481.1"/>
    <property type="molecule type" value="Genomic_DNA"/>
</dbReference>
<comment type="caution">
    <text evidence="4">The sequence shown here is derived from an EMBL/GenBank/DDBJ whole genome shotgun (WGS) entry which is preliminary data.</text>
</comment>
<dbReference type="PROSITE" id="PS50994">
    <property type="entry name" value="INTEGRASE"/>
    <property type="match status" value="1"/>
</dbReference>
<reference evidence="4" key="1">
    <citation type="journal article" date="2022" name="Int. J. Mol. Sci.">
        <title>Draft Genome of Tanacetum Coccineum: Genomic Comparison of Closely Related Tanacetum-Family Plants.</title>
        <authorList>
            <person name="Yamashiro T."/>
            <person name="Shiraishi A."/>
            <person name="Nakayama K."/>
            <person name="Satake H."/>
        </authorList>
    </citation>
    <scope>NUCLEOTIDE SEQUENCE</scope>
</reference>
<reference evidence="4" key="2">
    <citation type="submission" date="2022-01" db="EMBL/GenBank/DDBJ databases">
        <authorList>
            <person name="Yamashiro T."/>
            <person name="Shiraishi A."/>
            <person name="Satake H."/>
            <person name="Nakayama K."/>
        </authorList>
    </citation>
    <scope>NUCLEOTIDE SEQUENCE</scope>
</reference>
<protein>
    <submittedName>
        <fullName evidence="4">RNA-directed DNA polymerase</fullName>
    </submittedName>
</protein>
<keyword evidence="1" id="KW-0378">Hydrolase</keyword>
<gene>
    <name evidence="4" type="ORF">Tco_1123911</name>
</gene>
<dbReference type="SUPFAM" id="SSF53098">
    <property type="entry name" value="Ribonuclease H-like"/>
    <property type="match status" value="1"/>
</dbReference>
<keyword evidence="4" id="KW-0548">Nucleotidyltransferase</keyword>
<feature type="compositionally biased region" description="Polar residues" evidence="2">
    <location>
        <begin position="680"/>
        <end position="693"/>
    </location>
</feature>
<feature type="region of interest" description="Disordered" evidence="2">
    <location>
        <begin position="502"/>
        <end position="544"/>
    </location>
</feature>
<feature type="region of interest" description="Disordered" evidence="2">
    <location>
        <begin position="1"/>
        <end position="40"/>
    </location>
</feature>
<dbReference type="InterPro" id="IPR036397">
    <property type="entry name" value="RNaseH_sf"/>
</dbReference>
<proteinExistence type="predicted"/>
<dbReference type="InterPro" id="IPR054722">
    <property type="entry name" value="PolX-like_BBD"/>
</dbReference>
<keyword evidence="1" id="KW-0645">Protease</keyword>
<sequence>MTGGQNQTKPVSFHTTVNNNGEGSIRKQTQNQSNPIPGLSDEQYKQFINMFTYNEITQRMANMGARLDDDGNWIVDSGCTEHITHILNLFHGSIKATRELPVTIPNGDSIPVKGKGSCTLPNGTEIRDVLYVPEFTCNLLSVSRLTRDLRCSVTFFPDFFKMQDLNSRKLIGTGKCQRGLYRMNLVGQERKAMSASMEVWHKRLGHASSGKLFRFNFVKDASFKTVDCDSCAKAKHTRLPFPTSSIKSKECFELLHCDLWGRRSVWVFLLKQKFDAGDHLMFFHKMVKTQFGKSIKRIRCDNGGEFVSNRIHNFFAEEGIILETTCPHTTQQNGVVERKHRHLLDTARALRFEANLPKRFWGECVMTAAYVINRLPSKTIENKTPFEILYGEKPDYEHMKIFGCLAYFRNTDTRGDKFEWRGKPGVFLGYSPGTKGYKIYDITDNKTVVSRDVKFVEKVFPFKSMDRINREENKKLFDFPPWYYGEMDQEALGQNINTGETYETNEERQDVDDTTQVENTNETNDDGPTTFDEARVQRDNQTVNDQVEADTELNHRDENQMEEETTHLEQQPIRQQRVRTQPKRLGDFVVDLPPFIDHTQPTYDQESSTVHPLSHYVSYEHFSNTHKAFLCAINDHDEPKFFHQAAQNENWKEAMRKQIHVLSKMGHGPLNNYRRERKPSTQNGCTRSSSNQMVRWKGIK</sequence>
<dbReference type="InterPro" id="IPR039537">
    <property type="entry name" value="Retrotran_Ty1/copia-like"/>
</dbReference>
<keyword evidence="4" id="KW-0695">RNA-directed DNA polymerase</keyword>
<dbReference type="InterPro" id="IPR012337">
    <property type="entry name" value="RNaseH-like_sf"/>
</dbReference>
<dbReference type="Pfam" id="PF25597">
    <property type="entry name" value="SH3_retrovirus"/>
    <property type="match status" value="1"/>
</dbReference>
<dbReference type="GO" id="GO:0003964">
    <property type="term" value="F:RNA-directed DNA polymerase activity"/>
    <property type="evidence" value="ECO:0007669"/>
    <property type="project" value="UniProtKB-KW"/>
</dbReference>
<dbReference type="Proteomes" id="UP001151760">
    <property type="component" value="Unassembled WGS sequence"/>
</dbReference>
<keyword evidence="5" id="KW-1185">Reference proteome</keyword>
<dbReference type="Pfam" id="PF22936">
    <property type="entry name" value="Pol_BBD"/>
    <property type="match status" value="1"/>
</dbReference>
<evidence type="ECO:0000256" key="2">
    <source>
        <dbReference type="SAM" id="MobiDB-lite"/>
    </source>
</evidence>
<evidence type="ECO:0000313" key="5">
    <source>
        <dbReference type="Proteomes" id="UP001151760"/>
    </source>
</evidence>
<dbReference type="Gene3D" id="3.30.420.10">
    <property type="entry name" value="Ribonuclease H-like superfamily/Ribonuclease H"/>
    <property type="match status" value="1"/>
</dbReference>
<dbReference type="InterPro" id="IPR001584">
    <property type="entry name" value="Integrase_cat-core"/>
</dbReference>
<dbReference type="InterPro" id="IPR057670">
    <property type="entry name" value="SH3_retrovirus"/>
</dbReference>
<name>A0ABQ5J4N1_9ASTR</name>
<feature type="region of interest" description="Disordered" evidence="2">
    <location>
        <begin position="666"/>
        <end position="700"/>
    </location>
</feature>
<dbReference type="PANTHER" id="PTHR42648">
    <property type="entry name" value="TRANSPOSASE, PUTATIVE-RELATED"/>
    <property type="match status" value="1"/>
</dbReference>
<feature type="compositionally biased region" description="Polar residues" evidence="2">
    <location>
        <begin position="1"/>
        <end position="35"/>
    </location>
</feature>
<evidence type="ECO:0000259" key="3">
    <source>
        <dbReference type="PROSITE" id="PS50994"/>
    </source>
</evidence>
<evidence type="ECO:0000256" key="1">
    <source>
        <dbReference type="ARBA" id="ARBA00022670"/>
    </source>
</evidence>
<organism evidence="4 5">
    <name type="scientific">Tanacetum coccineum</name>
    <dbReference type="NCBI Taxonomy" id="301880"/>
    <lineage>
        <taxon>Eukaryota</taxon>
        <taxon>Viridiplantae</taxon>
        <taxon>Streptophyta</taxon>
        <taxon>Embryophyta</taxon>
        <taxon>Tracheophyta</taxon>
        <taxon>Spermatophyta</taxon>
        <taxon>Magnoliopsida</taxon>
        <taxon>eudicotyledons</taxon>
        <taxon>Gunneridae</taxon>
        <taxon>Pentapetalae</taxon>
        <taxon>asterids</taxon>
        <taxon>campanulids</taxon>
        <taxon>Asterales</taxon>
        <taxon>Asteraceae</taxon>
        <taxon>Asteroideae</taxon>
        <taxon>Anthemideae</taxon>
        <taxon>Anthemidinae</taxon>
        <taxon>Tanacetum</taxon>
    </lineage>
</organism>
<dbReference type="PANTHER" id="PTHR42648:SF29">
    <property type="entry name" value="RNA-DIRECTED DNA POLYMERASE"/>
    <property type="match status" value="1"/>
</dbReference>